<dbReference type="Proteomes" id="UP000694850">
    <property type="component" value="Unplaced"/>
</dbReference>
<name>A0AC54ZD22_ORYAF</name>
<protein>
    <submittedName>
        <fullName evidence="2">Fc receptor-like protein 3</fullName>
    </submittedName>
</protein>
<evidence type="ECO:0000313" key="1">
    <source>
        <dbReference type="Proteomes" id="UP000694850"/>
    </source>
</evidence>
<reference evidence="2" key="1">
    <citation type="submission" date="2025-08" db="UniProtKB">
        <authorList>
            <consortium name="RefSeq"/>
        </authorList>
    </citation>
    <scope>IDENTIFICATION</scope>
</reference>
<gene>
    <name evidence="2" type="primary">FCRL3</name>
</gene>
<accession>A0AC54ZD22</accession>
<sequence>MNKDLRLISYMTYLPTSRQDIGGRGAAPKAVVLLHPPWSVAFKGETVELTCQGPDSPSLGDTYWYHKENLLKMKSETIKIKHSGEYQCKTRGSSLSDPVNVVFSSDWLILQASQPVFEGDDVYLRCRGRKDYKILERSYYKDEEELDQYKNVDAITLYSISMDNGEYHCTASGITVLRWTEHSNHLRIQVHELFPPPKLRAIPSNPIEGSPVALKCETWIHPQRSHTQLQFCFFRGDQILGEGWSTSPQLQIPTMWNENSRSYWCMAQTDRIKKRSSLSQIPVQRIPVSDVNLEIRPPGGQVIEGEDLVLICSVAKGTGTITFSWYKEGTVNLGRKTTRSLWAELPVPNVKECDTGKYYCTADNVHGPILSKWIVVTVIVPVSQPVLTLWTPRAQPVVGDMVELHCEAQRGSPPILYKFYQEDVTLGNSSGLSGGASLNLSLAAEHSGSYSCEAENDLRVQRSHKVTLNIIIPVSRPVLTLWDPKAQPVPGDMVKLHCEAQKGSPPILYQFYHENVSLGYSSAPSGGRASFNFSVTIEHSGNYLCEASNGLEVQRSDTVALNVIGGIAATGTPSHAVSQCKKPSLSRLSSTDLKEPSYSQPLGLVELHPEYSNVNTADSNLVYSQVLSIQVAKGKSANSSRMCQEDKEHSVIYSELKKAHPNDSPEQSNSRDMDYKENYENVP</sequence>
<organism evidence="1 2">
    <name type="scientific">Orycteropus afer afer</name>
    <dbReference type="NCBI Taxonomy" id="1230840"/>
    <lineage>
        <taxon>Eukaryota</taxon>
        <taxon>Metazoa</taxon>
        <taxon>Chordata</taxon>
        <taxon>Craniata</taxon>
        <taxon>Vertebrata</taxon>
        <taxon>Euteleostomi</taxon>
        <taxon>Mammalia</taxon>
        <taxon>Eutheria</taxon>
        <taxon>Afrotheria</taxon>
        <taxon>Tubulidentata</taxon>
        <taxon>Orycteropodidae</taxon>
        <taxon>Orycteropus</taxon>
    </lineage>
</organism>
<proteinExistence type="predicted"/>
<dbReference type="RefSeq" id="XP_042637820.1">
    <property type="nucleotide sequence ID" value="XM_042781886.1"/>
</dbReference>
<keyword evidence="1" id="KW-1185">Reference proteome</keyword>
<evidence type="ECO:0000313" key="2">
    <source>
        <dbReference type="RefSeq" id="XP_042637820.1"/>
    </source>
</evidence>